<dbReference type="Proteomes" id="UP000196475">
    <property type="component" value="Unassembled WGS sequence"/>
</dbReference>
<feature type="domain" description="Acyl-CoA oxidase/dehydrogenase middle" evidence="8">
    <location>
        <begin position="125"/>
        <end position="220"/>
    </location>
</feature>
<dbReference type="InterPro" id="IPR036250">
    <property type="entry name" value="AcylCo_DH-like_C"/>
</dbReference>
<dbReference type="GO" id="GO:0003995">
    <property type="term" value="F:acyl-CoA dehydrogenase activity"/>
    <property type="evidence" value="ECO:0007669"/>
    <property type="project" value="InterPro"/>
</dbReference>
<dbReference type="PANTHER" id="PTHR48083:SF6">
    <property type="entry name" value="ACYL-COA DEHYDROGENASE 6"/>
    <property type="match status" value="1"/>
</dbReference>
<evidence type="ECO:0000313" key="11">
    <source>
        <dbReference type="Proteomes" id="UP000196475"/>
    </source>
</evidence>
<dbReference type="Gene3D" id="1.10.540.10">
    <property type="entry name" value="Acyl-CoA dehydrogenase/oxidase, N-terminal domain"/>
    <property type="match status" value="1"/>
</dbReference>
<accession>A0A1Y3PHL7</accession>
<name>A0A1Y3PHL7_9BACI</name>
<evidence type="ECO:0000259" key="7">
    <source>
        <dbReference type="Pfam" id="PF00441"/>
    </source>
</evidence>
<dbReference type="InterPro" id="IPR050741">
    <property type="entry name" value="Acyl-CoA_dehydrogenase"/>
</dbReference>
<keyword evidence="3 6" id="KW-0285">Flavoprotein</keyword>
<evidence type="ECO:0000256" key="2">
    <source>
        <dbReference type="ARBA" id="ARBA00009347"/>
    </source>
</evidence>
<dbReference type="InterPro" id="IPR006089">
    <property type="entry name" value="Acyl-CoA_DH_CS"/>
</dbReference>
<dbReference type="Pfam" id="PF02770">
    <property type="entry name" value="Acyl-CoA_dh_M"/>
    <property type="match status" value="1"/>
</dbReference>
<dbReference type="InterPro" id="IPR037069">
    <property type="entry name" value="AcylCoA_DH/ox_N_sf"/>
</dbReference>
<dbReference type="InterPro" id="IPR006091">
    <property type="entry name" value="Acyl-CoA_Oxase/DH_mid-dom"/>
</dbReference>
<evidence type="ECO:0000259" key="9">
    <source>
        <dbReference type="Pfam" id="PF02771"/>
    </source>
</evidence>
<evidence type="ECO:0000256" key="4">
    <source>
        <dbReference type="ARBA" id="ARBA00022827"/>
    </source>
</evidence>
<evidence type="ECO:0000256" key="3">
    <source>
        <dbReference type="ARBA" id="ARBA00022630"/>
    </source>
</evidence>
<dbReference type="GO" id="GO:0033539">
    <property type="term" value="P:fatty acid beta-oxidation using acyl-CoA dehydrogenase"/>
    <property type="evidence" value="ECO:0007669"/>
    <property type="project" value="TreeGrafter"/>
</dbReference>
<feature type="domain" description="Acyl-CoA dehydrogenase/oxidase N-terminal" evidence="9">
    <location>
        <begin position="8"/>
        <end position="121"/>
    </location>
</feature>
<dbReference type="SUPFAM" id="SSF47203">
    <property type="entry name" value="Acyl-CoA dehydrogenase C-terminal domain-like"/>
    <property type="match status" value="1"/>
</dbReference>
<comment type="similarity">
    <text evidence="2 6">Belongs to the acyl-CoA dehydrogenase family.</text>
</comment>
<gene>
    <name evidence="10" type="ORF">BAA01_15475</name>
</gene>
<dbReference type="PROSITE" id="PS00073">
    <property type="entry name" value="ACYL_COA_DH_2"/>
    <property type="match status" value="1"/>
</dbReference>
<proteinExistence type="inferred from homology"/>
<dbReference type="Gene3D" id="1.20.140.10">
    <property type="entry name" value="Butyryl-CoA Dehydrogenase, subunit A, domain 3"/>
    <property type="match status" value="1"/>
</dbReference>
<comment type="caution">
    <text evidence="10">The sequence shown here is derived from an EMBL/GenBank/DDBJ whole genome shotgun (WGS) entry which is preliminary data.</text>
</comment>
<dbReference type="SUPFAM" id="SSF56645">
    <property type="entry name" value="Acyl-CoA dehydrogenase NM domain-like"/>
    <property type="match status" value="1"/>
</dbReference>
<dbReference type="Pfam" id="PF00441">
    <property type="entry name" value="Acyl-CoA_dh_1"/>
    <property type="match status" value="1"/>
</dbReference>
<dbReference type="PANTHER" id="PTHR48083">
    <property type="entry name" value="MEDIUM-CHAIN SPECIFIC ACYL-COA DEHYDROGENASE, MITOCHONDRIAL-RELATED"/>
    <property type="match status" value="1"/>
</dbReference>
<keyword evidence="5 6" id="KW-0560">Oxidoreductase</keyword>
<comment type="cofactor">
    <cofactor evidence="1 6">
        <name>FAD</name>
        <dbReference type="ChEBI" id="CHEBI:57692"/>
    </cofactor>
</comment>
<dbReference type="InterPro" id="IPR009075">
    <property type="entry name" value="AcylCo_DH/oxidase_C"/>
</dbReference>
<dbReference type="FunFam" id="1.20.140.10:FF:000001">
    <property type="entry name" value="Acyl-CoA dehydrogenase"/>
    <property type="match status" value="1"/>
</dbReference>
<dbReference type="InterPro" id="IPR046373">
    <property type="entry name" value="Acyl-CoA_Oxase/DH_mid-dom_sf"/>
</dbReference>
<evidence type="ECO:0000256" key="1">
    <source>
        <dbReference type="ARBA" id="ARBA00001974"/>
    </source>
</evidence>
<feature type="domain" description="Acyl-CoA dehydrogenase/oxidase C-terminal" evidence="7">
    <location>
        <begin position="232"/>
        <end position="380"/>
    </location>
</feature>
<dbReference type="PIRSF" id="PIRSF016578">
    <property type="entry name" value="HsaA"/>
    <property type="match status" value="1"/>
</dbReference>
<evidence type="ECO:0000259" key="8">
    <source>
        <dbReference type="Pfam" id="PF02770"/>
    </source>
</evidence>
<dbReference type="Gene3D" id="2.40.110.10">
    <property type="entry name" value="Butyryl-CoA Dehydrogenase, subunit A, domain 2"/>
    <property type="match status" value="1"/>
</dbReference>
<dbReference type="Pfam" id="PF02771">
    <property type="entry name" value="Acyl-CoA_dh_N"/>
    <property type="match status" value="1"/>
</dbReference>
<evidence type="ECO:0000256" key="5">
    <source>
        <dbReference type="ARBA" id="ARBA00023002"/>
    </source>
</evidence>
<evidence type="ECO:0000313" key="10">
    <source>
        <dbReference type="EMBL" id="OUM86830.1"/>
    </source>
</evidence>
<organism evidence="10 11">
    <name type="scientific">Bacillus thermozeamaize</name>
    <dbReference type="NCBI Taxonomy" id="230954"/>
    <lineage>
        <taxon>Bacteria</taxon>
        <taxon>Bacillati</taxon>
        <taxon>Bacillota</taxon>
        <taxon>Bacilli</taxon>
        <taxon>Bacillales</taxon>
        <taxon>Bacillaceae</taxon>
        <taxon>Bacillus</taxon>
    </lineage>
</organism>
<dbReference type="EMBL" id="LZRT01000085">
    <property type="protein sequence ID" value="OUM86830.1"/>
    <property type="molecule type" value="Genomic_DNA"/>
</dbReference>
<dbReference type="GO" id="GO:0050660">
    <property type="term" value="F:flavin adenine dinucleotide binding"/>
    <property type="evidence" value="ECO:0007669"/>
    <property type="project" value="InterPro"/>
</dbReference>
<protein>
    <submittedName>
        <fullName evidence="10">Acyl-CoA dehydrogenase</fullName>
    </submittedName>
</protein>
<dbReference type="InterPro" id="IPR009100">
    <property type="entry name" value="AcylCoA_DH/oxidase_NM_dom_sf"/>
</dbReference>
<keyword evidence="4 6" id="KW-0274">FAD</keyword>
<sequence>MPYPPYFTEEHDAFREEIRHFFATEVAPYAPQWEEQGYFPLSILRRMGELGYLGLSYPVEVGGRGGDYFMSVVMAEEKARCGAGGFGMAIAVQTDMATPPIYQFGTPEQIERFLKPAIRGEKLACLGITEPNHGSDVQSIETRAYRDGDEWVINGSKLYITNGPRADFITLVARTSDAPGYKGISLFLVELDRPGVSVAKVLDKVGMRSSDTAELVFDNVRVPHENLLGEEGKGFYQIMWELQGERVISAAGSVGSAQYAFELACSYAQGRAVAGKPLIRNQVIRHMLAEMATEIEAVRQMVYATAYRFARKEATPWEISMAKLAASQLAHKVIDQTLQIHGGNGYTMDYPVERMWRDSRLPRIGAGTDEIMKEIIAKGLHIIER</sequence>
<evidence type="ECO:0000256" key="6">
    <source>
        <dbReference type="RuleBase" id="RU362125"/>
    </source>
</evidence>
<dbReference type="InterPro" id="IPR013786">
    <property type="entry name" value="AcylCoA_DH/ox_N"/>
</dbReference>
<reference evidence="11" key="1">
    <citation type="submission" date="2016-06" db="EMBL/GenBank/DDBJ databases">
        <authorList>
            <person name="Nascimento L."/>
            <person name="Pereira R.V."/>
            <person name="Martins L.F."/>
            <person name="Quaggio R.B."/>
            <person name="Silva A.M."/>
            <person name="Setubal J.C."/>
        </authorList>
    </citation>
    <scope>NUCLEOTIDE SEQUENCE [LARGE SCALE GENOMIC DNA]</scope>
</reference>
<dbReference type="GO" id="GO:0005737">
    <property type="term" value="C:cytoplasm"/>
    <property type="evidence" value="ECO:0007669"/>
    <property type="project" value="TreeGrafter"/>
</dbReference>
<dbReference type="AlphaFoldDB" id="A0A1Y3PHL7"/>
<dbReference type="FunFam" id="2.40.110.10:FF:000009">
    <property type="entry name" value="Acyl-CoA dehydrogenase"/>
    <property type="match status" value="1"/>
</dbReference>